<evidence type="ECO:0000256" key="2">
    <source>
        <dbReference type="ARBA" id="ARBA00022692"/>
    </source>
</evidence>
<dbReference type="eggNOG" id="COG2707">
    <property type="taxonomic scope" value="Bacteria"/>
</dbReference>
<evidence type="ECO:0000256" key="4">
    <source>
        <dbReference type="ARBA" id="ARBA00023136"/>
    </source>
</evidence>
<feature type="transmembrane region" description="Helical" evidence="5">
    <location>
        <begin position="46"/>
        <end position="65"/>
    </location>
</feature>
<evidence type="ECO:0000313" key="7">
    <source>
        <dbReference type="Proteomes" id="UP000006690"/>
    </source>
</evidence>
<dbReference type="EMBL" id="AP012032">
    <property type="protein sequence ID" value="BAK12815.1"/>
    <property type="molecule type" value="Genomic_DNA"/>
</dbReference>
<dbReference type="KEGG" id="paj:PAJ_2735"/>
<feature type="transmembrane region" description="Helical" evidence="5">
    <location>
        <begin position="100"/>
        <end position="120"/>
    </location>
</feature>
<dbReference type="AlphaFoldDB" id="A0A0H3L7H2"/>
<gene>
    <name evidence="6" type="primary">yeaL</name>
    <name evidence="6" type="ordered locus">PAJ_2735</name>
</gene>
<dbReference type="Proteomes" id="UP000006690">
    <property type="component" value="Chromosome"/>
</dbReference>
<dbReference type="HOGENOM" id="CLU_125889_0_0_6"/>
<organism evidence="6 7">
    <name type="scientific">Pantoea ananatis (strain AJ13355)</name>
    <dbReference type="NCBI Taxonomy" id="932677"/>
    <lineage>
        <taxon>Bacteria</taxon>
        <taxon>Pseudomonadati</taxon>
        <taxon>Pseudomonadota</taxon>
        <taxon>Gammaproteobacteria</taxon>
        <taxon>Enterobacterales</taxon>
        <taxon>Erwiniaceae</taxon>
        <taxon>Pantoea</taxon>
    </lineage>
</organism>
<comment type="similarity">
    <text evidence="5">Belongs to the UPF0756 family.</text>
</comment>
<keyword evidence="3 5" id="KW-1133">Transmembrane helix</keyword>
<reference evidence="7" key="1">
    <citation type="journal article" date="2012" name="Appl. Microbiol. Biotechnol.">
        <title>The complete genome sequence of Pantoea ananatis AJ13355, an organism with great biotechnological potential.</title>
        <authorList>
            <person name="Hara Y."/>
            <person name="Kadotani N."/>
            <person name="Izui H."/>
            <person name="Katashkina J.I."/>
            <person name="Kuvaeva T.M."/>
            <person name="Andreeva I.G."/>
            <person name="Golubeva L.I."/>
            <person name="Malko D.B."/>
            <person name="Makeev V.J."/>
            <person name="Mashko S.V."/>
            <person name="Kozlov Y.I."/>
        </authorList>
    </citation>
    <scope>NUCLEOTIDE SEQUENCE [LARGE SCALE GENOMIC DNA]</scope>
    <source>
        <strain evidence="7">AJ13355</strain>
    </source>
</reference>
<sequence>MSVRCWLFANVVFYLQGKIMAAYASTLILIGLAILSYFVHNTAVTLSILILLAIKLTPLAQFFPYVEKQGITIGIIILTVAVMAPLASGSLPASSLIKSFASWQSIVAVLVGIFVAWLGGRGVSYMSVQPSVIGGLLMGTVIGVAFFRGVPVGPLIAAGIVSLFITAK</sequence>
<dbReference type="Pfam" id="PF04284">
    <property type="entry name" value="DUF441"/>
    <property type="match status" value="1"/>
</dbReference>
<dbReference type="PATRIC" id="fig|932677.3.peg.3198"/>
<keyword evidence="1 5" id="KW-1003">Cell membrane</keyword>
<keyword evidence="2 5" id="KW-0812">Transmembrane</keyword>
<evidence type="ECO:0000313" key="6">
    <source>
        <dbReference type="EMBL" id="BAK12815.1"/>
    </source>
</evidence>
<comment type="subcellular location">
    <subcellularLocation>
        <location evidence="5">Cell membrane</location>
        <topology evidence="5">Multi-pass membrane protein</topology>
    </subcellularLocation>
</comment>
<dbReference type="PANTHER" id="PTHR38452">
    <property type="entry name" value="UPF0756 MEMBRANE PROTEIN YEAL"/>
    <property type="match status" value="1"/>
</dbReference>
<dbReference type="PANTHER" id="PTHR38452:SF1">
    <property type="entry name" value="UPF0756 MEMBRANE PROTEIN YEAL"/>
    <property type="match status" value="1"/>
</dbReference>
<dbReference type="InterPro" id="IPR007382">
    <property type="entry name" value="UPF0756_TM"/>
</dbReference>
<accession>A0A0H3L7H2</accession>
<evidence type="ECO:0000256" key="5">
    <source>
        <dbReference type="HAMAP-Rule" id="MF_01874"/>
    </source>
</evidence>
<keyword evidence="4 5" id="KW-0472">Membrane</keyword>
<protein>
    <recommendedName>
        <fullName evidence="5">UPF0756 membrane protein PAJ_2735</fullName>
    </recommendedName>
</protein>
<name>A0A0H3L7H2_PANAA</name>
<evidence type="ECO:0000256" key="1">
    <source>
        <dbReference type="ARBA" id="ARBA00022475"/>
    </source>
</evidence>
<dbReference type="HAMAP" id="MF_01874">
    <property type="entry name" value="UPF0756"/>
    <property type="match status" value="1"/>
</dbReference>
<evidence type="ECO:0000256" key="3">
    <source>
        <dbReference type="ARBA" id="ARBA00022989"/>
    </source>
</evidence>
<feature type="transmembrane region" description="Helical" evidence="5">
    <location>
        <begin position="132"/>
        <end position="165"/>
    </location>
</feature>
<proteinExistence type="inferred from homology"/>
<feature type="transmembrane region" description="Helical" evidence="5">
    <location>
        <begin position="71"/>
        <end position="88"/>
    </location>
</feature>
<dbReference type="GO" id="GO:0005886">
    <property type="term" value="C:plasma membrane"/>
    <property type="evidence" value="ECO:0007669"/>
    <property type="project" value="UniProtKB-SubCell"/>
</dbReference>
<feature type="transmembrane region" description="Helical" evidence="5">
    <location>
        <begin position="20"/>
        <end position="39"/>
    </location>
</feature>